<proteinExistence type="predicted"/>
<protein>
    <submittedName>
        <fullName evidence="2">Uncharacterized protein</fullName>
    </submittedName>
</protein>
<gene>
    <name evidence="2" type="ORF">SAMN04487968_10622</name>
</gene>
<dbReference type="PROSITE" id="PS51257">
    <property type="entry name" value="PROKAR_LIPOPROTEIN"/>
    <property type="match status" value="1"/>
</dbReference>
<accession>A0A1I1IXP7</accession>
<keyword evidence="3" id="KW-1185">Reference proteome</keyword>
<name>A0A1I1IXP7_9ACTN</name>
<feature type="region of interest" description="Disordered" evidence="1">
    <location>
        <begin position="171"/>
        <end position="224"/>
    </location>
</feature>
<feature type="region of interest" description="Disordered" evidence="1">
    <location>
        <begin position="261"/>
        <end position="286"/>
    </location>
</feature>
<dbReference type="AlphaFoldDB" id="A0A1I1IXP7"/>
<evidence type="ECO:0000313" key="3">
    <source>
        <dbReference type="Proteomes" id="UP000198832"/>
    </source>
</evidence>
<sequence length="286" mass="28662">MSSQHKAPLAAFFVVSIACIVVVVNALRSDALAGIFVRPTQAVIAGALLVPAPQDILSAEAKVVTKARTALSVARTVVDEPARVGAAEAHRHQAGHATAGSAEVGTKHVVGSAQQATASAPAAAAAPVTAAAPAAPALVPVKHTTPGQTTPGHTVRPPVFSVTHPIISSHLPEAPAAPVSGHTKGRDADQGRGDGRHGLVSGLHPHLGLTAPSAPAGSGIRSGHSYGVHSLGPIGFGPSSGHPSSTNSEFGHSWTGYGHTSSSGYGNYGHSSSSHSSSSNGWRNRH</sequence>
<feature type="compositionally biased region" description="Polar residues" evidence="1">
    <location>
        <begin position="241"/>
        <end position="250"/>
    </location>
</feature>
<organism evidence="2 3">
    <name type="scientific">Nocardioides terrae</name>
    <dbReference type="NCBI Taxonomy" id="574651"/>
    <lineage>
        <taxon>Bacteria</taxon>
        <taxon>Bacillati</taxon>
        <taxon>Actinomycetota</taxon>
        <taxon>Actinomycetes</taxon>
        <taxon>Propionibacteriales</taxon>
        <taxon>Nocardioidaceae</taxon>
        <taxon>Nocardioides</taxon>
    </lineage>
</organism>
<feature type="region of interest" description="Disordered" evidence="1">
    <location>
        <begin position="237"/>
        <end position="256"/>
    </location>
</feature>
<dbReference type="EMBL" id="FOLB01000006">
    <property type="protein sequence ID" value="SFC38020.1"/>
    <property type="molecule type" value="Genomic_DNA"/>
</dbReference>
<evidence type="ECO:0000313" key="2">
    <source>
        <dbReference type="EMBL" id="SFC38020.1"/>
    </source>
</evidence>
<dbReference type="Proteomes" id="UP000198832">
    <property type="component" value="Unassembled WGS sequence"/>
</dbReference>
<evidence type="ECO:0000256" key="1">
    <source>
        <dbReference type="SAM" id="MobiDB-lite"/>
    </source>
</evidence>
<dbReference type="RefSeq" id="WP_091122921.1">
    <property type="nucleotide sequence ID" value="NZ_FOLB01000006.1"/>
</dbReference>
<feature type="compositionally biased region" description="Basic and acidic residues" evidence="1">
    <location>
        <begin position="184"/>
        <end position="197"/>
    </location>
</feature>
<reference evidence="2 3" key="1">
    <citation type="submission" date="2016-10" db="EMBL/GenBank/DDBJ databases">
        <authorList>
            <person name="de Groot N.N."/>
        </authorList>
    </citation>
    <scope>NUCLEOTIDE SEQUENCE [LARGE SCALE GENOMIC DNA]</scope>
    <source>
        <strain evidence="2 3">CGMCC 1.7056</strain>
    </source>
</reference>